<protein>
    <submittedName>
        <fullName evidence="3">Uncharacterized protein</fullName>
    </submittedName>
</protein>
<dbReference type="EMBL" id="JARKIB010000111">
    <property type="protein sequence ID" value="KAJ7738611.1"/>
    <property type="molecule type" value="Genomic_DNA"/>
</dbReference>
<feature type="region of interest" description="Disordered" evidence="1">
    <location>
        <begin position="75"/>
        <end position="99"/>
    </location>
</feature>
<name>A0AAD7ICC6_9AGAR</name>
<dbReference type="Proteomes" id="UP001215598">
    <property type="component" value="Unassembled WGS sequence"/>
</dbReference>
<accession>A0AAD7ICC6</accession>
<reference evidence="3" key="1">
    <citation type="submission" date="2023-03" db="EMBL/GenBank/DDBJ databases">
        <title>Massive genome expansion in bonnet fungi (Mycena s.s.) driven by repeated elements and novel gene families across ecological guilds.</title>
        <authorList>
            <consortium name="Lawrence Berkeley National Laboratory"/>
            <person name="Harder C.B."/>
            <person name="Miyauchi S."/>
            <person name="Viragh M."/>
            <person name="Kuo A."/>
            <person name="Thoen E."/>
            <person name="Andreopoulos B."/>
            <person name="Lu D."/>
            <person name="Skrede I."/>
            <person name="Drula E."/>
            <person name="Henrissat B."/>
            <person name="Morin E."/>
            <person name="Kohler A."/>
            <person name="Barry K."/>
            <person name="LaButti K."/>
            <person name="Morin E."/>
            <person name="Salamov A."/>
            <person name="Lipzen A."/>
            <person name="Mereny Z."/>
            <person name="Hegedus B."/>
            <person name="Baldrian P."/>
            <person name="Stursova M."/>
            <person name="Weitz H."/>
            <person name="Taylor A."/>
            <person name="Grigoriev I.V."/>
            <person name="Nagy L.G."/>
            <person name="Martin F."/>
            <person name="Kauserud H."/>
        </authorList>
    </citation>
    <scope>NUCLEOTIDE SEQUENCE</scope>
    <source>
        <strain evidence="3">CBHHK182m</strain>
    </source>
</reference>
<comment type="caution">
    <text evidence="3">The sequence shown here is derived from an EMBL/GenBank/DDBJ whole genome shotgun (WGS) entry which is preliminary data.</text>
</comment>
<organism evidence="3 4">
    <name type="scientific">Mycena metata</name>
    <dbReference type="NCBI Taxonomy" id="1033252"/>
    <lineage>
        <taxon>Eukaryota</taxon>
        <taxon>Fungi</taxon>
        <taxon>Dikarya</taxon>
        <taxon>Basidiomycota</taxon>
        <taxon>Agaricomycotina</taxon>
        <taxon>Agaricomycetes</taxon>
        <taxon>Agaricomycetidae</taxon>
        <taxon>Agaricales</taxon>
        <taxon>Marasmiineae</taxon>
        <taxon>Mycenaceae</taxon>
        <taxon>Mycena</taxon>
    </lineage>
</organism>
<evidence type="ECO:0000313" key="4">
    <source>
        <dbReference type="Proteomes" id="UP001215598"/>
    </source>
</evidence>
<evidence type="ECO:0000256" key="1">
    <source>
        <dbReference type="SAM" id="MobiDB-lite"/>
    </source>
</evidence>
<sequence>MCTCTIRGRGPTRRADCSGCVRMCAPVACRPHPYVPKTKTRPMLVFVTFVVSVIPQIHARRLGARKWTRARKHGWGGGCASHPPSPSTSSTSAAYPTPSSNHRFPLPRIHPSADPACLLARPTPCLSRPHVALTLTRIQYASHASTSSPHPAFLCASPTVNLVHLTRSTHLEARQRTRGMWIVQLSLGAARTYRPRGWDAGFRFEG</sequence>
<keyword evidence="4" id="KW-1185">Reference proteome</keyword>
<feature type="compositionally biased region" description="Low complexity" evidence="1">
    <location>
        <begin position="87"/>
        <end position="99"/>
    </location>
</feature>
<dbReference type="EMBL" id="JARKIB010000111">
    <property type="protein sequence ID" value="KAJ7738601.1"/>
    <property type="molecule type" value="Genomic_DNA"/>
</dbReference>
<evidence type="ECO:0000313" key="3">
    <source>
        <dbReference type="EMBL" id="KAJ7738611.1"/>
    </source>
</evidence>
<proteinExistence type="predicted"/>
<gene>
    <name evidence="2" type="ORF">B0H16DRAFT_93677</name>
    <name evidence="3" type="ORF">B0H16DRAFT_94366</name>
</gene>
<dbReference type="AlphaFoldDB" id="A0AAD7ICC6"/>
<evidence type="ECO:0000313" key="2">
    <source>
        <dbReference type="EMBL" id="KAJ7738601.1"/>
    </source>
</evidence>